<dbReference type="InterPro" id="IPR013083">
    <property type="entry name" value="Znf_RING/FYVE/PHD"/>
</dbReference>
<dbReference type="GO" id="GO:0008270">
    <property type="term" value="F:zinc ion binding"/>
    <property type="evidence" value="ECO:0007669"/>
    <property type="project" value="UniProtKB-KW"/>
</dbReference>
<dbReference type="SUPFAM" id="SSF49599">
    <property type="entry name" value="TRAF domain-like"/>
    <property type="match status" value="2"/>
</dbReference>
<feature type="domain" description="SIAH-type" evidence="12">
    <location>
        <begin position="315"/>
        <end position="376"/>
    </location>
</feature>
<keyword evidence="9" id="KW-0862">Zinc</keyword>
<dbReference type="GO" id="GO:0061630">
    <property type="term" value="F:ubiquitin protein ligase activity"/>
    <property type="evidence" value="ECO:0007669"/>
    <property type="project" value="UniProtKB-EC"/>
</dbReference>
<evidence type="ECO:0000256" key="8">
    <source>
        <dbReference type="ARBA" id="ARBA00022786"/>
    </source>
</evidence>
<protein>
    <recommendedName>
        <fullName evidence="4">RING-type E3 ubiquitin transferase</fullName>
        <ecNumber evidence="4">2.3.2.27</ecNumber>
    </recommendedName>
</protein>
<evidence type="ECO:0000256" key="9">
    <source>
        <dbReference type="ARBA" id="ARBA00022833"/>
    </source>
</evidence>
<dbReference type="PANTHER" id="PTHR45877">
    <property type="entry name" value="E3 UBIQUITIN-PROTEIN LIGASE SIAH2"/>
    <property type="match status" value="1"/>
</dbReference>
<evidence type="ECO:0000256" key="7">
    <source>
        <dbReference type="ARBA" id="ARBA00022771"/>
    </source>
</evidence>
<evidence type="ECO:0000256" key="2">
    <source>
        <dbReference type="ARBA" id="ARBA00004906"/>
    </source>
</evidence>
<dbReference type="AlphaFoldDB" id="A0AA38HZ41"/>
<gene>
    <name evidence="13" type="ORF">Zmor_023746</name>
</gene>
<dbReference type="GO" id="GO:0043161">
    <property type="term" value="P:proteasome-mediated ubiquitin-dependent protein catabolic process"/>
    <property type="evidence" value="ECO:0007669"/>
    <property type="project" value="TreeGrafter"/>
</dbReference>
<comment type="similarity">
    <text evidence="3">Belongs to the SINA (Seven in absentia) family.</text>
</comment>
<keyword evidence="8" id="KW-0833">Ubl conjugation pathway</keyword>
<feature type="compositionally biased region" description="Low complexity" evidence="11">
    <location>
        <begin position="511"/>
        <end position="525"/>
    </location>
</feature>
<dbReference type="InterPro" id="IPR004162">
    <property type="entry name" value="SINA-like_animal"/>
</dbReference>
<keyword evidence="5" id="KW-0808">Transferase</keyword>
<organism evidence="13 14">
    <name type="scientific">Zophobas morio</name>
    <dbReference type="NCBI Taxonomy" id="2755281"/>
    <lineage>
        <taxon>Eukaryota</taxon>
        <taxon>Metazoa</taxon>
        <taxon>Ecdysozoa</taxon>
        <taxon>Arthropoda</taxon>
        <taxon>Hexapoda</taxon>
        <taxon>Insecta</taxon>
        <taxon>Pterygota</taxon>
        <taxon>Neoptera</taxon>
        <taxon>Endopterygota</taxon>
        <taxon>Coleoptera</taxon>
        <taxon>Polyphaga</taxon>
        <taxon>Cucujiformia</taxon>
        <taxon>Tenebrionidae</taxon>
        <taxon>Zophobas</taxon>
    </lineage>
</organism>
<feature type="domain" description="SIAH-type" evidence="12">
    <location>
        <begin position="63"/>
        <end position="124"/>
    </location>
</feature>
<comment type="caution">
    <text evidence="13">The sequence shown here is derived from an EMBL/GenBank/DDBJ whole genome shotgun (WGS) entry which is preliminary data.</text>
</comment>
<evidence type="ECO:0000256" key="10">
    <source>
        <dbReference type="PROSITE-ProRule" id="PRU00455"/>
    </source>
</evidence>
<dbReference type="PANTHER" id="PTHR45877:SF2">
    <property type="entry name" value="E3 UBIQUITIN-PROTEIN LIGASE SINA-RELATED"/>
    <property type="match status" value="1"/>
</dbReference>
<evidence type="ECO:0000313" key="13">
    <source>
        <dbReference type="EMBL" id="KAJ3646144.1"/>
    </source>
</evidence>
<evidence type="ECO:0000256" key="4">
    <source>
        <dbReference type="ARBA" id="ARBA00012483"/>
    </source>
</evidence>
<reference evidence="13" key="1">
    <citation type="journal article" date="2023" name="G3 (Bethesda)">
        <title>Whole genome assemblies of Zophobas morio and Tenebrio molitor.</title>
        <authorList>
            <person name="Kaur S."/>
            <person name="Stinson S.A."/>
            <person name="diCenzo G.C."/>
        </authorList>
    </citation>
    <scope>NUCLEOTIDE SEQUENCE</scope>
    <source>
        <strain evidence="13">QUZm001</strain>
    </source>
</reference>
<evidence type="ECO:0000256" key="11">
    <source>
        <dbReference type="SAM" id="MobiDB-lite"/>
    </source>
</evidence>
<keyword evidence="14" id="KW-1185">Reference proteome</keyword>
<comment type="catalytic activity">
    <reaction evidence="1">
        <text>S-ubiquitinyl-[E2 ubiquitin-conjugating enzyme]-L-cysteine + [acceptor protein]-L-lysine = [E2 ubiquitin-conjugating enzyme]-L-cysteine + N(6)-ubiquitinyl-[acceptor protein]-L-lysine.</text>
        <dbReference type="EC" id="2.3.2.27"/>
    </reaction>
</comment>
<feature type="compositionally biased region" description="Polar residues" evidence="11">
    <location>
        <begin position="545"/>
        <end position="554"/>
    </location>
</feature>
<evidence type="ECO:0000256" key="5">
    <source>
        <dbReference type="ARBA" id="ARBA00022679"/>
    </source>
</evidence>
<proteinExistence type="inferred from homology"/>
<accession>A0AA38HZ41</accession>
<dbReference type="GO" id="GO:0031624">
    <property type="term" value="F:ubiquitin conjugating enzyme binding"/>
    <property type="evidence" value="ECO:0007669"/>
    <property type="project" value="TreeGrafter"/>
</dbReference>
<evidence type="ECO:0000259" key="12">
    <source>
        <dbReference type="PROSITE" id="PS51081"/>
    </source>
</evidence>
<dbReference type="InterPro" id="IPR013010">
    <property type="entry name" value="Znf_SIAH"/>
</dbReference>
<sequence>MEYSSLITGDALLKLKCDSCSNYLSYFPIYVSNADKKNICGRCPHVVQENHVQNEIYEALAQFVKFPCRYKNEGCSESIPPQDIPEHERICDFRIVNCPTKQFTECDWEEARPSCLNHCQDKHFELMIKNYSFQLDLSQSYDCTNLLEHESLLFIVRQQFDSTKNMIKFSLCHIECEVNTNEFSYELSFKTPHRSVIIEDCTTSFNNEKITEICLDSLKEKKDTTLVVGNIKFKDCVVHVPVPVEVIFEELLTPFTCVTCNEFALPPIFCQDNNSLWGEAPVICSECRNGRKSLFGEINPIEGTRNFGLERIANLLNFPCKHRKNGCIFVSKPPAMELHLQSCLYGDHNCPLHEYCDCKWKGIGKNIVQHVLDVHSDMVLHNESIITENIVDVEVKNSDNENVSNVSTVSTSINAAVCTSSSSIFATPLPSTNSTTTVCSFSTAPSFWYDDGASRGKGSIFDNSSAFGDFFGAPTITATFGTTSAFGTVTSNIPFEVPKNSKPVPVFNFAPKTPSKTPTTKNTSSAISQSSNRQPVFRRRRSTPKENNPTATTDDTSRLHQIPSKCYVIKFSNRLFRLNFAVIDKNFQWTVQMIGPFEKGFMFELEVVDMNNKRSSLIAKRPCTSLKKKKELFGKHNCYFFHDQIANLVSQQIAFKVRIYKGV</sequence>
<dbReference type="Pfam" id="PF21361">
    <property type="entry name" value="Sina_ZnF"/>
    <property type="match status" value="2"/>
</dbReference>
<dbReference type="GO" id="GO:0005737">
    <property type="term" value="C:cytoplasm"/>
    <property type="evidence" value="ECO:0007669"/>
    <property type="project" value="TreeGrafter"/>
</dbReference>
<evidence type="ECO:0000313" key="14">
    <source>
        <dbReference type="Proteomes" id="UP001168821"/>
    </source>
</evidence>
<keyword evidence="7 10" id="KW-0863">Zinc-finger</keyword>
<feature type="region of interest" description="Disordered" evidence="11">
    <location>
        <begin position="509"/>
        <end position="557"/>
    </location>
</feature>
<evidence type="ECO:0000256" key="6">
    <source>
        <dbReference type="ARBA" id="ARBA00022723"/>
    </source>
</evidence>
<dbReference type="FunFam" id="3.30.40.10:FF:000041">
    <property type="entry name" value="E3 ubiquitin-protein ligase SINAT3"/>
    <property type="match status" value="1"/>
</dbReference>
<dbReference type="Proteomes" id="UP001168821">
    <property type="component" value="Unassembled WGS sequence"/>
</dbReference>
<dbReference type="EC" id="2.3.2.27" evidence="4"/>
<evidence type="ECO:0000256" key="3">
    <source>
        <dbReference type="ARBA" id="ARBA00009119"/>
    </source>
</evidence>
<dbReference type="Gene3D" id="3.30.40.10">
    <property type="entry name" value="Zinc/RING finger domain, C3HC4 (zinc finger)"/>
    <property type="match status" value="2"/>
</dbReference>
<keyword evidence="6" id="KW-0479">Metal-binding</keyword>
<comment type="pathway">
    <text evidence="2">Protein modification; protein ubiquitination.</text>
</comment>
<evidence type="ECO:0000256" key="1">
    <source>
        <dbReference type="ARBA" id="ARBA00000900"/>
    </source>
</evidence>
<name>A0AA38HZ41_9CUCU</name>
<dbReference type="EMBL" id="JALNTZ010000007">
    <property type="protein sequence ID" value="KAJ3646144.1"/>
    <property type="molecule type" value="Genomic_DNA"/>
</dbReference>
<dbReference type="PROSITE" id="PS51081">
    <property type="entry name" value="ZF_SIAH"/>
    <property type="match status" value="2"/>
</dbReference>